<dbReference type="AlphaFoldDB" id="A0A0B7G1E4"/>
<dbReference type="InterPro" id="IPR052181">
    <property type="entry name" value="5hmC_binding"/>
</dbReference>
<evidence type="ECO:0000256" key="2">
    <source>
        <dbReference type="ARBA" id="ARBA00023242"/>
    </source>
</evidence>
<feature type="compositionally biased region" description="Basic residues" evidence="3">
    <location>
        <begin position="240"/>
        <end position="249"/>
    </location>
</feature>
<dbReference type="Pfam" id="PF01878">
    <property type="entry name" value="EVE"/>
    <property type="match status" value="1"/>
</dbReference>
<sequence>MSRYWLMKAEPDSRVVKDKDVKFSVDDFEACVTTAWEGVRNHEAKNIMRDQMKVGDKVLFYHSNCKTPDTANDPTHPYYDAKSSSRDPNSEPIWWMVELRFKSRLKHFVSLAMLRSITSVTSVDDLAQLSANSEDDQNQLSYLTKDDLKALGAMPLLNRGRLSVQPVNEGAWTAIDKLAEKGGWDEQIKPKPKKGVSRPGKSAEPAKPKKSTKRKTEEAEEAESEFSEKPNVDIGPATKAPRRSQRRKT</sequence>
<organism evidence="5 6">
    <name type="scientific">Thanatephorus cucumeris (strain AG1-IB / isolate 7/3/14)</name>
    <name type="common">Lettuce bottom rot fungus</name>
    <name type="synonym">Rhizoctonia solani</name>
    <dbReference type="NCBI Taxonomy" id="1108050"/>
    <lineage>
        <taxon>Eukaryota</taxon>
        <taxon>Fungi</taxon>
        <taxon>Dikarya</taxon>
        <taxon>Basidiomycota</taxon>
        <taxon>Agaricomycotina</taxon>
        <taxon>Agaricomycetes</taxon>
        <taxon>Cantharellales</taxon>
        <taxon>Ceratobasidiaceae</taxon>
        <taxon>Rhizoctonia</taxon>
        <taxon>Rhizoctonia solani AG-1</taxon>
    </lineage>
</organism>
<dbReference type="InterPro" id="IPR047197">
    <property type="entry name" value="THYN1-like_EVE"/>
</dbReference>
<dbReference type="OrthoDB" id="41445at2759"/>
<dbReference type="PANTHER" id="PTHR14087">
    <property type="entry name" value="THYMOCYTE NUCLEAR PROTEIN 1"/>
    <property type="match status" value="1"/>
</dbReference>
<feature type="domain" description="EVE" evidence="4">
    <location>
        <begin position="3"/>
        <end position="176"/>
    </location>
</feature>
<dbReference type="InterPro" id="IPR002740">
    <property type="entry name" value="EVE_domain"/>
</dbReference>
<dbReference type="SUPFAM" id="SSF88697">
    <property type="entry name" value="PUA domain-like"/>
    <property type="match status" value="1"/>
</dbReference>
<name>A0A0B7G1E4_THACB</name>
<keyword evidence="2" id="KW-0539">Nucleus</keyword>
<proteinExistence type="predicted"/>
<dbReference type="GO" id="GO:0005634">
    <property type="term" value="C:nucleus"/>
    <property type="evidence" value="ECO:0007669"/>
    <property type="project" value="UniProtKB-SubCell"/>
</dbReference>
<protein>
    <submittedName>
        <fullName evidence="5">Thymocyte nuclear protein 1</fullName>
    </submittedName>
</protein>
<feature type="region of interest" description="Disordered" evidence="3">
    <location>
        <begin position="183"/>
        <end position="249"/>
    </location>
</feature>
<evidence type="ECO:0000259" key="4">
    <source>
        <dbReference type="Pfam" id="PF01878"/>
    </source>
</evidence>
<dbReference type="CDD" id="cd21133">
    <property type="entry name" value="EVE"/>
    <property type="match status" value="1"/>
</dbReference>
<evidence type="ECO:0000256" key="1">
    <source>
        <dbReference type="ARBA" id="ARBA00004123"/>
    </source>
</evidence>
<dbReference type="PANTHER" id="PTHR14087:SF7">
    <property type="entry name" value="THYMOCYTE NUCLEAR PROTEIN 1"/>
    <property type="match status" value="1"/>
</dbReference>
<dbReference type="STRING" id="1108050.A0A0B7G1E4"/>
<dbReference type="InterPro" id="IPR015947">
    <property type="entry name" value="PUA-like_sf"/>
</dbReference>
<gene>
    <name evidence="5" type="ORF">RSOLAG1IB_05537</name>
</gene>
<dbReference type="Gene3D" id="3.10.590.10">
    <property type="entry name" value="ph1033 like domains"/>
    <property type="match status" value="1"/>
</dbReference>
<evidence type="ECO:0000313" key="6">
    <source>
        <dbReference type="Proteomes" id="UP000059188"/>
    </source>
</evidence>
<keyword evidence="6" id="KW-1185">Reference proteome</keyword>
<evidence type="ECO:0000256" key="3">
    <source>
        <dbReference type="SAM" id="MobiDB-lite"/>
    </source>
</evidence>
<dbReference type="EMBL" id="LN679108">
    <property type="protein sequence ID" value="CEL63775.1"/>
    <property type="molecule type" value="Genomic_DNA"/>
</dbReference>
<dbReference type="Proteomes" id="UP000059188">
    <property type="component" value="Unassembled WGS sequence"/>
</dbReference>
<evidence type="ECO:0000313" key="5">
    <source>
        <dbReference type="EMBL" id="CEL63775.1"/>
    </source>
</evidence>
<reference evidence="5 6" key="1">
    <citation type="submission" date="2014-11" db="EMBL/GenBank/DDBJ databases">
        <authorList>
            <person name="Wibberg Daniel"/>
        </authorList>
    </citation>
    <scope>NUCLEOTIDE SEQUENCE [LARGE SCALE GENOMIC DNA]</scope>
    <source>
        <strain evidence="5">Rhizoctonia solani AG1-IB 7/3/14</strain>
    </source>
</reference>
<accession>A0A0B7G1E4</accession>
<comment type="subcellular location">
    <subcellularLocation>
        <location evidence="1">Nucleus</location>
    </subcellularLocation>
</comment>